<dbReference type="GO" id="GO:0016491">
    <property type="term" value="F:oxidoreductase activity"/>
    <property type="evidence" value="ECO:0007669"/>
    <property type="project" value="InterPro"/>
</dbReference>
<dbReference type="InterPro" id="IPR050627">
    <property type="entry name" value="Nitroreductase/BluB"/>
</dbReference>
<sequence>MDARVVPVGGLTAGQVEAALRAATAAPSLHNSQPWRFRCTSSAIELYADPARAVAVADPDHRELLLACGAALLNLRLAIRAMGVYPDVRGFPDPARPHLLAMVRPAGRRAATPADRALAAAVARRRTNRRPFVPAPVPAAVRNRLRRAAEAERSWLAILDRTQMAVLRALVDQAHRAQLADAQFVAEWRHWTGRADDTWDGVPARSAGPAPEPQDEWVLRDFTAGRAARRVAGKDFEPEPLIVVVGSFQDGRASQLQVGQAMQRVLLTATEEGLAASFLSQVVEVPQARRELRALIGGGLWPQTVLRIGYGSPVPATPRRPLEDVLMTADLRPVATGRVE</sequence>
<dbReference type="SUPFAM" id="SSF55469">
    <property type="entry name" value="FMN-dependent nitroreductase-like"/>
    <property type="match status" value="2"/>
</dbReference>
<proteinExistence type="predicted"/>
<organism evidence="1 2">
    <name type="scientific">Gandjariella thermophila</name>
    <dbReference type="NCBI Taxonomy" id="1931992"/>
    <lineage>
        <taxon>Bacteria</taxon>
        <taxon>Bacillati</taxon>
        <taxon>Actinomycetota</taxon>
        <taxon>Actinomycetes</taxon>
        <taxon>Pseudonocardiales</taxon>
        <taxon>Pseudonocardiaceae</taxon>
        <taxon>Gandjariella</taxon>
    </lineage>
</organism>
<accession>A0A4D4JEJ0</accession>
<dbReference type="Proteomes" id="UP000298860">
    <property type="component" value="Unassembled WGS sequence"/>
</dbReference>
<dbReference type="EMBL" id="BJFL01000101">
    <property type="protein sequence ID" value="GDY34074.1"/>
    <property type="molecule type" value="Genomic_DNA"/>
</dbReference>
<evidence type="ECO:0000313" key="1">
    <source>
        <dbReference type="EMBL" id="GDY34074.1"/>
    </source>
</evidence>
<dbReference type="OrthoDB" id="8156917at2"/>
<dbReference type="AlphaFoldDB" id="A0A4D4JEJ0"/>
<gene>
    <name evidence="1" type="ORF">GTS_57070</name>
</gene>
<keyword evidence="2" id="KW-1185">Reference proteome</keyword>
<dbReference type="InterPro" id="IPR000415">
    <property type="entry name" value="Nitroreductase-like"/>
</dbReference>
<dbReference type="NCBIfam" id="NF047509">
    <property type="entry name" value="Rv3131_FMN_oxido"/>
    <property type="match status" value="1"/>
</dbReference>
<dbReference type="PANTHER" id="PTHR23026">
    <property type="entry name" value="NADPH NITROREDUCTASE"/>
    <property type="match status" value="1"/>
</dbReference>
<protein>
    <submittedName>
        <fullName evidence="1">Uncharacterized protein</fullName>
    </submittedName>
</protein>
<reference evidence="2" key="1">
    <citation type="submission" date="2019-04" db="EMBL/GenBank/DDBJ databases">
        <title>Draft genome sequence of Pseudonocardiaceae bacterium SL3-2-4.</title>
        <authorList>
            <person name="Ningsih F."/>
            <person name="Yokota A."/>
            <person name="Sakai Y."/>
            <person name="Nanatani K."/>
            <person name="Yabe S."/>
            <person name="Oetari A."/>
            <person name="Sjamsuridzal W."/>
        </authorList>
    </citation>
    <scope>NUCLEOTIDE SEQUENCE [LARGE SCALE GENOMIC DNA]</scope>
    <source>
        <strain evidence="2">SL3-2-4</strain>
    </source>
</reference>
<comment type="caution">
    <text evidence="1">The sequence shown here is derived from an EMBL/GenBank/DDBJ whole genome shotgun (WGS) entry which is preliminary data.</text>
</comment>
<dbReference type="PANTHER" id="PTHR23026:SF123">
    <property type="entry name" value="NAD(P)H NITROREDUCTASE RV3131-RELATED"/>
    <property type="match status" value="1"/>
</dbReference>
<evidence type="ECO:0000313" key="2">
    <source>
        <dbReference type="Proteomes" id="UP000298860"/>
    </source>
</evidence>
<name>A0A4D4JEJ0_9PSEU</name>
<dbReference type="Gene3D" id="3.40.109.10">
    <property type="entry name" value="NADH Oxidase"/>
    <property type="match status" value="2"/>
</dbReference>